<accession>A0ABV2KYS2</accession>
<comment type="function">
    <text evidence="3">Flagellin is the subunit protein which polymerizes to form the filaments of bacterial flagella.</text>
</comment>
<dbReference type="PANTHER" id="PTHR42792:SF1">
    <property type="entry name" value="FLAGELLAR HOOK-ASSOCIATED PROTEIN 3"/>
    <property type="match status" value="1"/>
</dbReference>
<keyword evidence="3" id="KW-0964">Secreted</keyword>
<evidence type="ECO:0000256" key="1">
    <source>
        <dbReference type="ARBA" id="ARBA00005709"/>
    </source>
</evidence>
<keyword evidence="6" id="KW-0969">Cilium</keyword>
<evidence type="ECO:0000259" key="5">
    <source>
        <dbReference type="Pfam" id="PF00700"/>
    </source>
</evidence>
<feature type="domain" description="Flagellin N-terminal" evidence="4">
    <location>
        <begin position="8"/>
        <end position="139"/>
    </location>
</feature>
<organism evidence="6 7">
    <name type="scientific">Methylobacterium goesingense</name>
    <dbReference type="NCBI Taxonomy" id="243690"/>
    <lineage>
        <taxon>Bacteria</taxon>
        <taxon>Pseudomonadati</taxon>
        <taxon>Pseudomonadota</taxon>
        <taxon>Alphaproteobacteria</taxon>
        <taxon>Hyphomicrobiales</taxon>
        <taxon>Methylobacteriaceae</taxon>
        <taxon>Methylobacterium</taxon>
    </lineage>
</organism>
<keyword evidence="6" id="KW-0966">Cell projection</keyword>
<evidence type="ECO:0000256" key="2">
    <source>
        <dbReference type="ARBA" id="ARBA00023143"/>
    </source>
</evidence>
<name>A0ABV2KYS2_9HYPH</name>
<dbReference type="NCBIfam" id="NF004669">
    <property type="entry name" value="PRK06008.1"/>
    <property type="match status" value="1"/>
</dbReference>
<reference evidence="6 7" key="1">
    <citation type="submission" date="2024-06" db="EMBL/GenBank/DDBJ databases">
        <title>Genomic Encyclopedia of Type Strains, Phase IV (KMG-IV): sequencing the most valuable type-strain genomes for metagenomic binning, comparative biology and taxonomic classification.</title>
        <authorList>
            <person name="Goeker M."/>
        </authorList>
    </citation>
    <scope>NUCLEOTIDE SEQUENCE [LARGE SCALE GENOMIC DNA]</scope>
    <source>
        <strain evidence="6 7">DSM 21331</strain>
    </source>
</reference>
<feature type="domain" description="Flagellin C-terminal" evidence="5">
    <location>
        <begin position="270"/>
        <end position="348"/>
    </location>
</feature>
<gene>
    <name evidence="6" type="ORF">ABID43_000220</name>
</gene>
<dbReference type="Gene3D" id="1.20.1330.10">
    <property type="entry name" value="f41 fragment of flagellin, N-terminal domain"/>
    <property type="match status" value="1"/>
</dbReference>
<dbReference type="PANTHER" id="PTHR42792">
    <property type="entry name" value="FLAGELLIN"/>
    <property type="match status" value="1"/>
</dbReference>
<comment type="similarity">
    <text evidence="1 3">Belongs to the bacterial flagellin family.</text>
</comment>
<evidence type="ECO:0000313" key="6">
    <source>
        <dbReference type="EMBL" id="MET3690701.1"/>
    </source>
</evidence>
<dbReference type="Pfam" id="PF00700">
    <property type="entry name" value="Flagellin_C"/>
    <property type="match status" value="1"/>
</dbReference>
<evidence type="ECO:0000259" key="4">
    <source>
        <dbReference type="Pfam" id="PF00669"/>
    </source>
</evidence>
<dbReference type="InterPro" id="IPR001492">
    <property type="entry name" value="Flagellin"/>
</dbReference>
<dbReference type="InterPro" id="IPR046358">
    <property type="entry name" value="Flagellin_C"/>
</dbReference>
<dbReference type="Proteomes" id="UP001549145">
    <property type="component" value="Unassembled WGS sequence"/>
</dbReference>
<protein>
    <recommendedName>
        <fullName evidence="3">Flagellin</fullName>
    </recommendedName>
</protein>
<evidence type="ECO:0000256" key="3">
    <source>
        <dbReference type="RuleBase" id="RU362073"/>
    </source>
</evidence>
<dbReference type="SUPFAM" id="SSF64518">
    <property type="entry name" value="Phase 1 flagellin"/>
    <property type="match status" value="1"/>
</dbReference>
<dbReference type="Pfam" id="PF00669">
    <property type="entry name" value="Flagellin_N"/>
    <property type="match status" value="1"/>
</dbReference>
<dbReference type="RefSeq" id="WP_238279914.1">
    <property type="nucleotide sequence ID" value="NZ_BPQL01000069.1"/>
</dbReference>
<comment type="subcellular location">
    <subcellularLocation>
        <location evidence="3">Secreted</location>
    </subcellularLocation>
    <subcellularLocation>
        <location evidence="3">Bacterial flagellum</location>
    </subcellularLocation>
</comment>
<dbReference type="InterPro" id="IPR001029">
    <property type="entry name" value="Flagellin_N"/>
</dbReference>
<keyword evidence="7" id="KW-1185">Reference proteome</keyword>
<keyword evidence="2 3" id="KW-0975">Bacterial flagellum</keyword>
<keyword evidence="6" id="KW-0282">Flagellum</keyword>
<evidence type="ECO:0000313" key="7">
    <source>
        <dbReference type="Proteomes" id="UP001549145"/>
    </source>
</evidence>
<sequence length="348" mass="35596">MRTNALSTLSFWSAPRTGVARMQADIARGNEELVTGRFADVGLALGSRAGFTVGLRQKSAELSALRDGNAGTALRLSTSQAALKQMQETADTALKTFTGLPEDKRAGALKAMAANQLAGLTSLLNTSVDGQFVFGGTNTGSAPMTAYTASPASPAKAAVDAAFLAAFGVTQESAGAGAITADALSAFLDGPFQNLFDDASWAADWSGAGAAPLTSQISLTETVQSSASANAPAFRKLAMAYVMASDLGATNLSAAAQAVLGDRVAKGLSEASGGLVTLQADLGRSQAAITAANTRLDAQKSLFANQIGQMEGVDTAEAKTRVDRLSTQVQISYALTAQLRQLSLVAYI</sequence>
<comment type="caution">
    <text evidence="6">The sequence shown here is derived from an EMBL/GenBank/DDBJ whole genome shotgun (WGS) entry which is preliminary data.</text>
</comment>
<dbReference type="EMBL" id="JBEPMM010000001">
    <property type="protein sequence ID" value="MET3690701.1"/>
    <property type="molecule type" value="Genomic_DNA"/>
</dbReference>
<proteinExistence type="inferred from homology"/>